<reference evidence="4" key="1">
    <citation type="journal article" date="2010" name="Genome Res.">
        <title>Population genomic sequencing of Coccidioides fungi reveals recent hybridization and transposon control.</title>
        <authorList>
            <person name="Neafsey D.E."/>
            <person name="Barker B.M."/>
            <person name="Sharpton T.J."/>
            <person name="Stajich J.E."/>
            <person name="Park D.J."/>
            <person name="Whiston E."/>
            <person name="Hung C.-Y."/>
            <person name="McMahan C."/>
            <person name="White J."/>
            <person name="Sykes S."/>
            <person name="Heiman D."/>
            <person name="Young S."/>
            <person name="Zeng Q."/>
            <person name="Abouelleil A."/>
            <person name="Aftuck L."/>
            <person name="Bessette D."/>
            <person name="Brown A."/>
            <person name="FitzGerald M."/>
            <person name="Lui A."/>
            <person name="Macdonald J.P."/>
            <person name="Priest M."/>
            <person name="Orbach M.J."/>
            <person name="Galgiani J.N."/>
            <person name="Kirkland T.N."/>
            <person name="Cole G.T."/>
            <person name="Birren B.W."/>
            <person name="Henn M.R."/>
            <person name="Taylor J.W."/>
            <person name="Rounsley S.D."/>
        </authorList>
    </citation>
    <scope>NUCLEOTIDE SEQUENCE [LARGE SCALE GENOMIC DNA]</scope>
    <source>
        <strain evidence="4">RMSCC 2394</strain>
    </source>
</reference>
<organism evidence="3 4">
    <name type="scientific">Coccidioides immitis RMSCC 2394</name>
    <dbReference type="NCBI Taxonomy" id="404692"/>
    <lineage>
        <taxon>Eukaryota</taxon>
        <taxon>Fungi</taxon>
        <taxon>Dikarya</taxon>
        <taxon>Ascomycota</taxon>
        <taxon>Pezizomycotina</taxon>
        <taxon>Eurotiomycetes</taxon>
        <taxon>Eurotiomycetidae</taxon>
        <taxon>Onygenales</taxon>
        <taxon>Onygenaceae</taxon>
        <taxon>Coccidioides</taxon>
    </lineage>
</organism>
<feature type="region of interest" description="Disordered" evidence="1">
    <location>
        <begin position="205"/>
        <end position="237"/>
    </location>
</feature>
<feature type="compositionally biased region" description="Acidic residues" evidence="1">
    <location>
        <begin position="129"/>
        <end position="148"/>
    </location>
</feature>
<evidence type="ECO:0000313" key="3">
    <source>
        <dbReference type="EMBL" id="KMP08898.1"/>
    </source>
</evidence>
<feature type="compositionally biased region" description="Acidic residues" evidence="1">
    <location>
        <begin position="217"/>
        <end position="236"/>
    </location>
</feature>
<evidence type="ECO:0000313" key="4">
    <source>
        <dbReference type="Proteomes" id="UP000054565"/>
    </source>
</evidence>
<dbReference type="EMBL" id="DS028098">
    <property type="protein sequence ID" value="KMP08898.1"/>
    <property type="molecule type" value="Genomic_DNA"/>
</dbReference>
<dbReference type="InterPro" id="IPR009730">
    <property type="entry name" value="MFAP1_C"/>
</dbReference>
<feature type="compositionally biased region" description="Polar residues" evidence="1">
    <location>
        <begin position="410"/>
        <end position="421"/>
    </location>
</feature>
<feature type="region of interest" description="Disordered" evidence="1">
    <location>
        <begin position="403"/>
        <end position="424"/>
    </location>
</feature>
<feature type="compositionally biased region" description="Polar residues" evidence="1">
    <location>
        <begin position="1"/>
        <end position="13"/>
    </location>
</feature>
<feature type="region of interest" description="Disordered" evidence="1">
    <location>
        <begin position="266"/>
        <end position="302"/>
    </location>
</feature>
<feature type="region of interest" description="Disordered" evidence="1">
    <location>
        <begin position="1"/>
        <end position="187"/>
    </location>
</feature>
<dbReference type="STRING" id="404692.A0A0J6YPJ7"/>
<feature type="compositionally biased region" description="Basic and acidic residues" evidence="1">
    <location>
        <begin position="51"/>
        <end position="60"/>
    </location>
</feature>
<name>A0A0J6YPJ7_COCIT</name>
<gene>
    <name evidence="3" type="ORF">CIRG_08579</name>
</gene>
<feature type="compositionally biased region" description="Acidic residues" evidence="1">
    <location>
        <begin position="92"/>
        <end position="108"/>
    </location>
</feature>
<feature type="compositionally biased region" description="Basic and acidic residues" evidence="1">
    <location>
        <begin position="266"/>
        <end position="301"/>
    </location>
</feature>
<sequence length="519" mass="58831">MPPPTFTSSNRRMTANPLKPVKRYRPGKPIVEERESSEEEEEEEEGIDVEEQQKEQERIRQQQAKKPPPPKASSFPARDTKQITSGVKEVTLQEDEDEEGFVTEEEVEAAPLRPTTVTNHEQAPPAVSESEESSEDEESEDEESSSEDEGPKRLLLRPTFIKKNQRKESSTPGPALAATSAAEEDEVAIRKEKAELLIRDQIEKEAASRAAQKKSWDDDDETGAGIDEDNIDDTDGLDPAAELAAWKLRELKRVKREREEIELAEKEREEIERRRNLTAEEREREDREFLAKQKDEREAGRGKAGFMQKYFHKGAFFQPDSEKHGLTQRDLMGSRYVDEVRNREALPQYLQVRDMTRIGRKGRSKYKDLRTEDTGRWGVDAYYRSSGPANSASRFGITDERYLPDYDKSSGPTGANASSKGQDGEAKVDLLIGGDIDPDPGRYRELVDDDVLLRSRDLGPLLEEIGTGTMIGIGENGARRPMQIVKRGGGLILRRSFIYDMYPWLHCKAFQDGAQVLKT</sequence>
<accession>A0A0J6YPJ7</accession>
<dbReference type="PANTHER" id="PTHR15327">
    <property type="entry name" value="MICROFIBRIL-ASSOCIATED PROTEIN"/>
    <property type="match status" value="1"/>
</dbReference>
<proteinExistence type="predicted"/>
<dbReference type="InterPro" id="IPR033194">
    <property type="entry name" value="MFAP1"/>
</dbReference>
<evidence type="ECO:0000259" key="2">
    <source>
        <dbReference type="Pfam" id="PF06991"/>
    </source>
</evidence>
<evidence type="ECO:0000256" key="1">
    <source>
        <dbReference type="SAM" id="MobiDB-lite"/>
    </source>
</evidence>
<feature type="compositionally biased region" description="Acidic residues" evidence="1">
    <location>
        <begin position="35"/>
        <end position="50"/>
    </location>
</feature>
<dbReference type="Proteomes" id="UP000054565">
    <property type="component" value="Unassembled WGS sequence"/>
</dbReference>
<feature type="domain" description="Micro-fibrillar-associated protein 1 C-terminal" evidence="2">
    <location>
        <begin position="145"/>
        <end position="374"/>
    </location>
</feature>
<protein>
    <submittedName>
        <fullName evidence="3">Microfibril-associated protein</fullName>
    </submittedName>
</protein>
<dbReference type="Pfam" id="PF06991">
    <property type="entry name" value="MFAP1"/>
    <property type="match status" value="1"/>
</dbReference>
<dbReference type="OrthoDB" id="1111734at2759"/>
<dbReference type="AlphaFoldDB" id="A0A0J6YPJ7"/>